<dbReference type="EMBL" id="KV878218">
    <property type="protein sequence ID" value="OJJ29844.1"/>
    <property type="molecule type" value="Genomic_DNA"/>
</dbReference>
<evidence type="ECO:0000313" key="2">
    <source>
        <dbReference type="EMBL" id="OJJ29844.1"/>
    </source>
</evidence>
<sequence>MASLVLAGQSFSPQIPCFIPLFRPNAKNNPVPTVLASLIEILPLLSLNLFIIIAKSYSK</sequence>
<keyword evidence="1" id="KW-1133">Transmembrane helix</keyword>
<keyword evidence="3" id="KW-1185">Reference proteome</keyword>
<dbReference type="AlphaFoldDB" id="A0A1L9R4L9"/>
<dbReference type="Proteomes" id="UP000184383">
    <property type="component" value="Unassembled WGS sequence"/>
</dbReference>
<keyword evidence="1" id="KW-0812">Transmembrane</keyword>
<name>A0A1L9R4L9_ASPWE</name>
<protein>
    <submittedName>
        <fullName evidence="2">Uncharacterized protein</fullName>
    </submittedName>
</protein>
<reference evidence="3" key="1">
    <citation type="journal article" date="2017" name="Genome Biol.">
        <title>Comparative genomics reveals high biological diversity and specific adaptations in the industrially and medically important fungal genus Aspergillus.</title>
        <authorList>
            <person name="de Vries R.P."/>
            <person name="Riley R."/>
            <person name="Wiebenga A."/>
            <person name="Aguilar-Osorio G."/>
            <person name="Amillis S."/>
            <person name="Uchima C.A."/>
            <person name="Anderluh G."/>
            <person name="Asadollahi M."/>
            <person name="Askin M."/>
            <person name="Barry K."/>
            <person name="Battaglia E."/>
            <person name="Bayram O."/>
            <person name="Benocci T."/>
            <person name="Braus-Stromeyer S.A."/>
            <person name="Caldana C."/>
            <person name="Canovas D."/>
            <person name="Cerqueira G.C."/>
            <person name="Chen F."/>
            <person name="Chen W."/>
            <person name="Choi C."/>
            <person name="Clum A."/>
            <person name="Dos Santos R.A."/>
            <person name="Damasio A.R."/>
            <person name="Diallinas G."/>
            <person name="Emri T."/>
            <person name="Fekete E."/>
            <person name="Flipphi M."/>
            <person name="Freyberg S."/>
            <person name="Gallo A."/>
            <person name="Gournas C."/>
            <person name="Habgood R."/>
            <person name="Hainaut M."/>
            <person name="Harispe M.L."/>
            <person name="Henrissat B."/>
            <person name="Hilden K.S."/>
            <person name="Hope R."/>
            <person name="Hossain A."/>
            <person name="Karabika E."/>
            <person name="Karaffa L."/>
            <person name="Karanyi Z."/>
            <person name="Krasevec N."/>
            <person name="Kuo A."/>
            <person name="Kusch H."/>
            <person name="LaButti K."/>
            <person name="Lagendijk E.L."/>
            <person name="Lapidus A."/>
            <person name="Levasseur A."/>
            <person name="Lindquist E."/>
            <person name="Lipzen A."/>
            <person name="Logrieco A.F."/>
            <person name="MacCabe A."/>
            <person name="Maekelae M.R."/>
            <person name="Malavazi I."/>
            <person name="Melin P."/>
            <person name="Meyer V."/>
            <person name="Mielnichuk N."/>
            <person name="Miskei M."/>
            <person name="Molnar A.P."/>
            <person name="Mule G."/>
            <person name="Ngan C.Y."/>
            <person name="Orejas M."/>
            <person name="Orosz E."/>
            <person name="Ouedraogo J.P."/>
            <person name="Overkamp K.M."/>
            <person name="Park H.-S."/>
            <person name="Perrone G."/>
            <person name="Piumi F."/>
            <person name="Punt P.J."/>
            <person name="Ram A.F."/>
            <person name="Ramon A."/>
            <person name="Rauscher S."/>
            <person name="Record E."/>
            <person name="Riano-Pachon D.M."/>
            <person name="Robert V."/>
            <person name="Roehrig J."/>
            <person name="Ruller R."/>
            <person name="Salamov A."/>
            <person name="Salih N.S."/>
            <person name="Samson R.A."/>
            <person name="Sandor E."/>
            <person name="Sanguinetti M."/>
            <person name="Schuetze T."/>
            <person name="Sepcic K."/>
            <person name="Shelest E."/>
            <person name="Sherlock G."/>
            <person name="Sophianopoulou V."/>
            <person name="Squina F.M."/>
            <person name="Sun H."/>
            <person name="Susca A."/>
            <person name="Todd R.B."/>
            <person name="Tsang A."/>
            <person name="Unkles S.E."/>
            <person name="van de Wiele N."/>
            <person name="van Rossen-Uffink D."/>
            <person name="Oliveira J.V."/>
            <person name="Vesth T.C."/>
            <person name="Visser J."/>
            <person name="Yu J.-H."/>
            <person name="Zhou M."/>
            <person name="Andersen M.R."/>
            <person name="Archer D.B."/>
            <person name="Baker S.E."/>
            <person name="Benoit I."/>
            <person name="Brakhage A.A."/>
            <person name="Braus G.H."/>
            <person name="Fischer R."/>
            <person name="Frisvad J.C."/>
            <person name="Goldman G.H."/>
            <person name="Houbraken J."/>
            <person name="Oakley B."/>
            <person name="Pocsi I."/>
            <person name="Scazzocchio C."/>
            <person name="Seiboth B."/>
            <person name="vanKuyk P.A."/>
            <person name="Wortman J."/>
            <person name="Dyer P.S."/>
            <person name="Grigoriev I.V."/>
        </authorList>
    </citation>
    <scope>NUCLEOTIDE SEQUENCE [LARGE SCALE GENOMIC DNA]</scope>
    <source>
        <strain evidence="3">DTO 134E9</strain>
    </source>
</reference>
<accession>A0A1L9R4L9</accession>
<proteinExistence type="predicted"/>
<evidence type="ECO:0000313" key="3">
    <source>
        <dbReference type="Proteomes" id="UP000184383"/>
    </source>
</evidence>
<evidence type="ECO:0000256" key="1">
    <source>
        <dbReference type="SAM" id="Phobius"/>
    </source>
</evidence>
<dbReference type="VEuPathDB" id="FungiDB:ASPWEDRAFT_46610"/>
<keyword evidence="1" id="KW-0472">Membrane</keyword>
<gene>
    <name evidence="2" type="ORF">ASPWEDRAFT_46610</name>
</gene>
<dbReference type="GeneID" id="63752648"/>
<feature type="transmembrane region" description="Helical" evidence="1">
    <location>
        <begin position="34"/>
        <end position="54"/>
    </location>
</feature>
<dbReference type="RefSeq" id="XP_040683521.1">
    <property type="nucleotide sequence ID" value="XM_040836800.1"/>
</dbReference>
<organism evidence="2 3">
    <name type="scientific">Aspergillus wentii DTO 134E9</name>
    <dbReference type="NCBI Taxonomy" id="1073089"/>
    <lineage>
        <taxon>Eukaryota</taxon>
        <taxon>Fungi</taxon>
        <taxon>Dikarya</taxon>
        <taxon>Ascomycota</taxon>
        <taxon>Pezizomycotina</taxon>
        <taxon>Eurotiomycetes</taxon>
        <taxon>Eurotiomycetidae</taxon>
        <taxon>Eurotiales</taxon>
        <taxon>Aspergillaceae</taxon>
        <taxon>Aspergillus</taxon>
        <taxon>Aspergillus subgen. Cremei</taxon>
    </lineage>
</organism>